<evidence type="ECO:0000313" key="4">
    <source>
        <dbReference type="Proteomes" id="UP000717364"/>
    </source>
</evidence>
<sequence length="277" mass="30208">MLNSKSSRLASNPYTLGYNPVSVAIMASRTAQHNASFFREHLAPGMDVLDVGCGPGSITVGLADIVTPGKVIGIDIEPSQVALGQSRAQKLGLSNCQFETASVVDLPMADQTFDAVYGHTILMQFADISSTLSEIKRVLKPGGLVGFRENDLSASLYHSETSSLKEMMEIFRRAMIHNAGNPDIGRLLPSVLSQVGFDLVSVDASYSYASTTADKKVMYAAMAQLWKHADFPTQAEKLGWITSQERHQMPERLILEAKEPDSFNAIPCIEIVARKRE</sequence>
<dbReference type="SUPFAM" id="SSF53335">
    <property type="entry name" value="S-adenosyl-L-methionine-dependent methyltransferases"/>
    <property type="match status" value="1"/>
</dbReference>
<feature type="domain" description="Methyltransferase" evidence="2">
    <location>
        <begin position="44"/>
        <end position="164"/>
    </location>
</feature>
<dbReference type="Proteomes" id="UP000717364">
    <property type="component" value="Unassembled WGS sequence"/>
</dbReference>
<dbReference type="PANTHER" id="PTHR44068:SF1">
    <property type="entry name" value="HYPOTHETICAL LOC100005854"/>
    <property type="match status" value="1"/>
</dbReference>
<dbReference type="Pfam" id="PF13847">
    <property type="entry name" value="Methyltransf_31"/>
    <property type="match status" value="1"/>
</dbReference>
<dbReference type="GO" id="GO:0032259">
    <property type="term" value="P:methylation"/>
    <property type="evidence" value="ECO:0007669"/>
    <property type="project" value="UniProtKB-KW"/>
</dbReference>
<dbReference type="CDD" id="cd02440">
    <property type="entry name" value="AdoMet_MTases"/>
    <property type="match status" value="1"/>
</dbReference>
<keyword evidence="4" id="KW-1185">Reference proteome</keyword>
<protein>
    <submittedName>
        <fullName evidence="3">Methyltransferase domain-containing protein</fullName>
    </submittedName>
</protein>
<reference evidence="3" key="2">
    <citation type="journal article" date="2021" name="Mar. Drugs">
        <title>Genome Reduction and Secondary Metabolism of the Marine Sponge-Associated Cyanobacterium Leptothoe.</title>
        <authorList>
            <person name="Konstantinou D."/>
            <person name="Popin R.V."/>
            <person name="Fewer D.P."/>
            <person name="Sivonen K."/>
            <person name="Gkelis S."/>
        </authorList>
    </citation>
    <scope>NUCLEOTIDE SEQUENCE</scope>
    <source>
        <strain evidence="3">TAU-MAC 1115</strain>
    </source>
</reference>
<evidence type="ECO:0000256" key="1">
    <source>
        <dbReference type="ARBA" id="ARBA00022679"/>
    </source>
</evidence>
<evidence type="ECO:0000313" key="3">
    <source>
        <dbReference type="EMBL" id="MBT9315799.1"/>
    </source>
</evidence>
<dbReference type="GO" id="GO:0003838">
    <property type="term" value="F:sterol 24-C-methyltransferase activity"/>
    <property type="evidence" value="ECO:0007669"/>
    <property type="project" value="TreeGrafter"/>
</dbReference>
<evidence type="ECO:0000259" key="2">
    <source>
        <dbReference type="Pfam" id="PF13847"/>
    </source>
</evidence>
<dbReference type="AlphaFoldDB" id="A0A947DFP4"/>
<dbReference type="PANTHER" id="PTHR44068">
    <property type="entry name" value="ZGC:194242"/>
    <property type="match status" value="1"/>
</dbReference>
<name>A0A947DFP4_9CYAN</name>
<reference evidence="3" key="1">
    <citation type="submission" date="2020-11" db="EMBL/GenBank/DDBJ databases">
        <authorList>
            <person name="Konstantinou D."/>
            <person name="Gkelis S."/>
            <person name="Popin R."/>
            <person name="Fewer D."/>
            <person name="Sivonen K."/>
        </authorList>
    </citation>
    <scope>NUCLEOTIDE SEQUENCE</scope>
    <source>
        <strain evidence="3">TAU-MAC 1115</strain>
    </source>
</reference>
<dbReference type="EMBL" id="JADOES010000016">
    <property type="protein sequence ID" value="MBT9315799.1"/>
    <property type="molecule type" value="Genomic_DNA"/>
</dbReference>
<dbReference type="InterPro" id="IPR029063">
    <property type="entry name" value="SAM-dependent_MTases_sf"/>
</dbReference>
<dbReference type="InterPro" id="IPR050447">
    <property type="entry name" value="Erg6_SMT_methyltransf"/>
</dbReference>
<proteinExistence type="predicted"/>
<keyword evidence="3" id="KW-0489">Methyltransferase</keyword>
<dbReference type="InterPro" id="IPR025714">
    <property type="entry name" value="Methyltranfer_dom"/>
</dbReference>
<organism evidence="3 4">
    <name type="scientific">Leptothoe spongobia TAU-MAC 1115</name>
    <dbReference type="NCBI Taxonomy" id="1967444"/>
    <lineage>
        <taxon>Bacteria</taxon>
        <taxon>Bacillati</taxon>
        <taxon>Cyanobacteriota</taxon>
        <taxon>Cyanophyceae</taxon>
        <taxon>Nodosilineales</taxon>
        <taxon>Cymatolegaceae</taxon>
        <taxon>Leptothoe</taxon>
        <taxon>Leptothoe spongobia</taxon>
    </lineage>
</organism>
<accession>A0A947DFP4</accession>
<keyword evidence="1" id="KW-0808">Transferase</keyword>
<dbReference type="GO" id="GO:0016126">
    <property type="term" value="P:sterol biosynthetic process"/>
    <property type="evidence" value="ECO:0007669"/>
    <property type="project" value="TreeGrafter"/>
</dbReference>
<gene>
    <name evidence="3" type="ORF">IXB50_10210</name>
</gene>
<comment type="caution">
    <text evidence="3">The sequence shown here is derived from an EMBL/GenBank/DDBJ whole genome shotgun (WGS) entry which is preliminary data.</text>
</comment>
<dbReference type="Gene3D" id="3.40.50.150">
    <property type="entry name" value="Vaccinia Virus protein VP39"/>
    <property type="match status" value="1"/>
</dbReference>